<dbReference type="InterPro" id="IPR001638">
    <property type="entry name" value="Solute-binding_3/MltF_N"/>
</dbReference>
<dbReference type="RefSeq" id="WP_184745106.1">
    <property type="nucleotide sequence ID" value="NZ_JACHGJ010000002.1"/>
</dbReference>
<evidence type="ECO:0000259" key="3">
    <source>
        <dbReference type="Pfam" id="PF00497"/>
    </source>
</evidence>
<accession>A0A841RB83</accession>
<dbReference type="PANTHER" id="PTHR35936:SF25">
    <property type="entry name" value="ABC TRANSPORTER SUBSTRATE-BINDING PROTEIN"/>
    <property type="match status" value="1"/>
</dbReference>
<name>A0A841RB83_9SPIO</name>
<keyword evidence="5" id="KW-1185">Reference proteome</keyword>
<dbReference type="AlphaFoldDB" id="A0A841RB83"/>
<keyword evidence="1 2" id="KW-0732">Signal</keyword>
<evidence type="ECO:0000256" key="2">
    <source>
        <dbReference type="SAM" id="SignalP"/>
    </source>
</evidence>
<dbReference type="Pfam" id="PF00497">
    <property type="entry name" value="SBP_bac_3"/>
    <property type="match status" value="1"/>
</dbReference>
<feature type="signal peptide" evidence="2">
    <location>
        <begin position="1"/>
        <end position="21"/>
    </location>
</feature>
<protein>
    <submittedName>
        <fullName evidence="4">Polar amino acid transport system substrate-binding protein</fullName>
    </submittedName>
</protein>
<dbReference type="Gene3D" id="3.40.190.10">
    <property type="entry name" value="Periplasmic binding protein-like II"/>
    <property type="match status" value="2"/>
</dbReference>
<dbReference type="SUPFAM" id="SSF53850">
    <property type="entry name" value="Periplasmic binding protein-like II"/>
    <property type="match status" value="1"/>
</dbReference>
<reference evidence="4 5" key="1">
    <citation type="submission" date="2020-08" db="EMBL/GenBank/DDBJ databases">
        <title>Genomic Encyclopedia of Type Strains, Phase IV (KMG-IV): sequencing the most valuable type-strain genomes for metagenomic binning, comparative biology and taxonomic classification.</title>
        <authorList>
            <person name="Goeker M."/>
        </authorList>
    </citation>
    <scope>NUCLEOTIDE SEQUENCE [LARGE SCALE GENOMIC DNA]</scope>
    <source>
        <strain evidence="4 5">DSM 2461</strain>
    </source>
</reference>
<gene>
    <name evidence="4" type="ORF">HNR50_001330</name>
</gene>
<proteinExistence type="predicted"/>
<organism evidence="4 5">
    <name type="scientific">Spirochaeta isovalerica</name>
    <dbReference type="NCBI Taxonomy" id="150"/>
    <lineage>
        <taxon>Bacteria</taxon>
        <taxon>Pseudomonadati</taxon>
        <taxon>Spirochaetota</taxon>
        <taxon>Spirochaetia</taxon>
        <taxon>Spirochaetales</taxon>
        <taxon>Spirochaetaceae</taxon>
        <taxon>Spirochaeta</taxon>
    </lineage>
</organism>
<feature type="chain" id="PRO_5032735643" evidence="2">
    <location>
        <begin position="22"/>
        <end position="259"/>
    </location>
</feature>
<evidence type="ECO:0000313" key="5">
    <source>
        <dbReference type="Proteomes" id="UP000587760"/>
    </source>
</evidence>
<sequence>MRRFFAFLLMSIFLNASPLLSQDTGKIIIAMNAWEPIKSTTEPYGVLAQITKEAFAEEGLDVVFRVAPWKRGYDNVKDGIWHGIVGWNRTGERESLFYISTPLILEDVVFFHNRDLDFDWTGMDDLRGLSVGMIEGYNYGPALSSAIESNIVRVEETRSEEQSILMLESKRFDLWPCEVDVGQYLIDKYLTPLQSSRITYHPRPVQVSDLCLLLSRAIPGNRENAEAFERGYAKLRESGRLKEIIEEMLPGSQSLKYLE</sequence>
<comment type="caution">
    <text evidence="4">The sequence shown here is derived from an EMBL/GenBank/DDBJ whole genome shotgun (WGS) entry which is preliminary data.</text>
</comment>
<evidence type="ECO:0000256" key="1">
    <source>
        <dbReference type="ARBA" id="ARBA00022729"/>
    </source>
</evidence>
<dbReference type="EMBL" id="JACHGJ010000002">
    <property type="protein sequence ID" value="MBB6479672.1"/>
    <property type="molecule type" value="Genomic_DNA"/>
</dbReference>
<feature type="domain" description="Solute-binding protein family 3/N-terminal" evidence="3">
    <location>
        <begin position="35"/>
        <end position="247"/>
    </location>
</feature>
<evidence type="ECO:0000313" key="4">
    <source>
        <dbReference type="EMBL" id="MBB6479672.1"/>
    </source>
</evidence>
<dbReference type="PANTHER" id="PTHR35936">
    <property type="entry name" value="MEMBRANE-BOUND LYTIC MUREIN TRANSGLYCOSYLASE F"/>
    <property type="match status" value="1"/>
</dbReference>
<dbReference type="Proteomes" id="UP000587760">
    <property type="component" value="Unassembled WGS sequence"/>
</dbReference>